<keyword evidence="5" id="KW-1185">Reference proteome</keyword>
<dbReference type="Pfam" id="PF00211">
    <property type="entry name" value="Guanylate_cyc"/>
    <property type="match status" value="1"/>
</dbReference>
<evidence type="ECO:0000259" key="3">
    <source>
        <dbReference type="PROSITE" id="PS50125"/>
    </source>
</evidence>
<evidence type="ECO:0000313" key="4">
    <source>
        <dbReference type="EMBL" id="KAF5828905.1"/>
    </source>
</evidence>
<dbReference type="PANTHER" id="PTHR43081:SF1">
    <property type="entry name" value="ADENYLATE CYCLASE, TERMINAL-DIFFERENTIATION SPECIFIC"/>
    <property type="match status" value="1"/>
</dbReference>
<keyword evidence="2" id="KW-0812">Transmembrane</keyword>
<dbReference type="PANTHER" id="PTHR43081">
    <property type="entry name" value="ADENYLATE CYCLASE, TERMINAL-DIFFERENTIATION SPECIFIC-RELATED"/>
    <property type="match status" value="1"/>
</dbReference>
<organism evidence="4 5">
    <name type="scientific">Dunaliella salina</name>
    <name type="common">Green alga</name>
    <name type="synonym">Protococcus salinus</name>
    <dbReference type="NCBI Taxonomy" id="3046"/>
    <lineage>
        <taxon>Eukaryota</taxon>
        <taxon>Viridiplantae</taxon>
        <taxon>Chlorophyta</taxon>
        <taxon>core chlorophytes</taxon>
        <taxon>Chlorophyceae</taxon>
        <taxon>CS clade</taxon>
        <taxon>Chlamydomonadales</taxon>
        <taxon>Dunaliellaceae</taxon>
        <taxon>Dunaliella</taxon>
    </lineage>
</organism>
<dbReference type="InterPro" id="IPR001054">
    <property type="entry name" value="A/G_cyclase"/>
</dbReference>
<keyword evidence="2" id="KW-1133">Transmembrane helix</keyword>
<evidence type="ECO:0000256" key="1">
    <source>
        <dbReference type="SAM" id="MobiDB-lite"/>
    </source>
</evidence>
<protein>
    <submittedName>
        <fullName evidence="4">Nucleotide cyclase</fullName>
    </submittedName>
</protein>
<feature type="region of interest" description="Disordered" evidence="1">
    <location>
        <begin position="226"/>
        <end position="262"/>
    </location>
</feature>
<dbReference type="InterPro" id="IPR029787">
    <property type="entry name" value="Nucleotide_cyclase"/>
</dbReference>
<feature type="domain" description="Guanylate cyclase" evidence="3">
    <location>
        <begin position="124"/>
        <end position="182"/>
    </location>
</feature>
<proteinExistence type="predicted"/>
<accession>A0ABQ7G2R9</accession>
<keyword evidence="2" id="KW-0472">Membrane</keyword>
<evidence type="ECO:0000313" key="5">
    <source>
        <dbReference type="Proteomes" id="UP000815325"/>
    </source>
</evidence>
<gene>
    <name evidence="4" type="ORF">DUNSADRAFT_16835</name>
</gene>
<evidence type="ECO:0000256" key="2">
    <source>
        <dbReference type="SAM" id="Phobius"/>
    </source>
</evidence>
<sequence length="262" mass="28718">MLVGEEACDAGTLTSHLQSQYSASTNGEQSNGLGLLTIPRETLEAKLQEWGETCFAPAGSHTEPCQQGNEDSAEDTARLVLVIILPILLCFIWSAVFCVKRLRKASGRTLFGQVKPPMEGPDSTLVVSDIEQSTALWEQLDEAVMDKAIALHHSCFRTYIFKHKGYEAQMEGDSFIIAFHDPQSAADFCIAVQCCSLSPQFMSVEENCVRSLMLSQDNKLCRAGCPRSSQSGPYPSSSSQRVTPRAPAPHALPLHSHHGHRR</sequence>
<dbReference type="EMBL" id="MU070228">
    <property type="protein sequence ID" value="KAF5828905.1"/>
    <property type="molecule type" value="Genomic_DNA"/>
</dbReference>
<dbReference type="Proteomes" id="UP000815325">
    <property type="component" value="Unassembled WGS sequence"/>
</dbReference>
<name>A0ABQ7G2R9_DUNSA</name>
<reference evidence="4" key="1">
    <citation type="submission" date="2017-08" db="EMBL/GenBank/DDBJ databases">
        <authorList>
            <person name="Polle J.E."/>
            <person name="Barry K."/>
            <person name="Cushman J."/>
            <person name="Schmutz J."/>
            <person name="Tran D."/>
            <person name="Hathwaick L.T."/>
            <person name="Yim W.C."/>
            <person name="Jenkins J."/>
            <person name="Mckie-Krisberg Z.M."/>
            <person name="Prochnik S."/>
            <person name="Lindquist E."/>
            <person name="Dockter R.B."/>
            <person name="Adam C."/>
            <person name="Molina H."/>
            <person name="Bunkerborg J."/>
            <person name="Jin E."/>
            <person name="Buchheim M."/>
            <person name="Magnuson J."/>
        </authorList>
    </citation>
    <scope>NUCLEOTIDE SEQUENCE</scope>
    <source>
        <strain evidence="4">CCAP 19/18</strain>
    </source>
</reference>
<dbReference type="SUPFAM" id="SSF55073">
    <property type="entry name" value="Nucleotide cyclase"/>
    <property type="match status" value="1"/>
</dbReference>
<dbReference type="PROSITE" id="PS50125">
    <property type="entry name" value="GUANYLATE_CYCLASE_2"/>
    <property type="match status" value="1"/>
</dbReference>
<feature type="compositionally biased region" description="Low complexity" evidence="1">
    <location>
        <begin position="228"/>
        <end position="240"/>
    </location>
</feature>
<comment type="caution">
    <text evidence="4">The sequence shown here is derived from an EMBL/GenBank/DDBJ whole genome shotgun (WGS) entry which is preliminary data.</text>
</comment>
<dbReference type="Gene3D" id="3.30.70.1230">
    <property type="entry name" value="Nucleotide cyclase"/>
    <property type="match status" value="1"/>
</dbReference>
<feature type="transmembrane region" description="Helical" evidence="2">
    <location>
        <begin position="79"/>
        <end position="99"/>
    </location>
</feature>
<dbReference type="InterPro" id="IPR050697">
    <property type="entry name" value="Adenylyl/Guanylyl_Cyclase_3/4"/>
</dbReference>